<dbReference type="SMART" id="SM00226">
    <property type="entry name" value="LMWPc"/>
    <property type="match status" value="1"/>
</dbReference>
<proteinExistence type="inferred from homology"/>
<dbReference type="Pfam" id="PF01451">
    <property type="entry name" value="LMWPc"/>
    <property type="match status" value="1"/>
</dbReference>
<dbReference type="OrthoDB" id="9784339at2"/>
<evidence type="ECO:0000313" key="7">
    <source>
        <dbReference type="EMBL" id="KOF14639.1"/>
    </source>
</evidence>
<evidence type="ECO:0000256" key="5">
    <source>
        <dbReference type="PIRSR" id="PIRSR617867-1"/>
    </source>
</evidence>
<feature type="active site" evidence="5">
    <location>
        <position position="16"/>
    </location>
</feature>
<feature type="domain" description="Phosphotyrosine protein phosphatase I" evidence="6">
    <location>
        <begin position="4"/>
        <end position="152"/>
    </location>
</feature>
<dbReference type="Proteomes" id="UP000037425">
    <property type="component" value="Unassembled WGS sequence"/>
</dbReference>
<dbReference type="InterPro" id="IPR017867">
    <property type="entry name" value="Tyr_phospatase_low_mol_wt"/>
</dbReference>
<dbReference type="InterPro" id="IPR036196">
    <property type="entry name" value="Ptyr_pPase_sf"/>
</dbReference>
<comment type="similarity">
    <text evidence="1">Belongs to the low molecular weight phosphotyrosine protein phosphatase family.</text>
</comment>
<dbReference type="InterPro" id="IPR023485">
    <property type="entry name" value="Ptyr_pPase"/>
</dbReference>
<keyword evidence="3" id="KW-0378">Hydrolase</keyword>
<accession>A0A0L8BJB7</accession>
<feature type="active site" description="Proton donor" evidence="5">
    <location>
        <position position="126"/>
    </location>
</feature>
<evidence type="ECO:0000256" key="2">
    <source>
        <dbReference type="ARBA" id="ARBA00013064"/>
    </source>
</evidence>
<dbReference type="CDD" id="cd16343">
    <property type="entry name" value="LMWPTP"/>
    <property type="match status" value="1"/>
</dbReference>
<evidence type="ECO:0000256" key="4">
    <source>
        <dbReference type="ARBA" id="ARBA00022912"/>
    </source>
</evidence>
<comment type="caution">
    <text evidence="7">The sequence shown here is derived from an EMBL/GenBank/DDBJ whole genome shotgun (WGS) entry which is preliminary data.</text>
</comment>
<dbReference type="SUPFAM" id="SSF52788">
    <property type="entry name" value="Phosphotyrosine protein phosphatases I"/>
    <property type="match status" value="1"/>
</dbReference>
<sequence>MKPARILFVCLGNICRSPLAEGVLRALAARKGLASMISVDSAGTGAWHIGDPPDRRSIEVARRHGIDISGLRGRKVDKPDFEAYDLILGMDGENVRALRQMAPAELSAKVHLFMAYASGRDQDVPDPYYDGPEAFERLYQMLEAGCSSLLERLDERAS</sequence>
<dbReference type="FunFam" id="3.40.50.2300:FF:000113">
    <property type="entry name" value="Low molecular weight protein-tyrosine-phosphatase"/>
    <property type="match status" value="1"/>
</dbReference>
<organism evidence="7 8">
    <name type="scientific">Ensifer adhaerens</name>
    <name type="common">Sinorhizobium morelense</name>
    <dbReference type="NCBI Taxonomy" id="106592"/>
    <lineage>
        <taxon>Bacteria</taxon>
        <taxon>Pseudomonadati</taxon>
        <taxon>Pseudomonadota</taxon>
        <taxon>Alphaproteobacteria</taxon>
        <taxon>Hyphomicrobiales</taxon>
        <taxon>Rhizobiaceae</taxon>
        <taxon>Sinorhizobium/Ensifer group</taxon>
        <taxon>Ensifer</taxon>
    </lineage>
</organism>
<dbReference type="Gene3D" id="3.40.50.2300">
    <property type="match status" value="1"/>
</dbReference>
<dbReference type="PANTHER" id="PTHR11717">
    <property type="entry name" value="LOW MOLECULAR WEIGHT PROTEIN TYROSINE PHOSPHATASE"/>
    <property type="match status" value="1"/>
</dbReference>
<dbReference type="AlphaFoldDB" id="A0A0L8BJB7"/>
<dbReference type="PANTHER" id="PTHR11717:SF7">
    <property type="entry name" value="LOW MOLECULAR WEIGHT PHOSPHOTYROSINE PROTEIN PHOSPHATASE"/>
    <property type="match status" value="1"/>
</dbReference>
<evidence type="ECO:0000256" key="3">
    <source>
        <dbReference type="ARBA" id="ARBA00022801"/>
    </source>
</evidence>
<evidence type="ECO:0000313" key="8">
    <source>
        <dbReference type="Proteomes" id="UP000037425"/>
    </source>
</evidence>
<dbReference type="InterPro" id="IPR050438">
    <property type="entry name" value="LMW_PTPase"/>
</dbReference>
<dbReference type="EC" id="3.1.3.48" evidence="2"/>
<feature type="active site" description="Nucleophile" evidence="5">
    <location>
        <position position="10"/>
    </location>
</feature>
<dbReference type="RefSeq" id="WP_053251653.1">
    <property type="nucleotide sequence ID" value="NZ_LGAP01000024.1"/>
</dbReference>
<dbReference type="EMBL" id="LGAP01000024">
    <property type="protein sequence ID" value="KOF14639.1"/>
    <property type="molecule type" value="Genomic_DNA"/>
</dbReference>
<protein>
    <recommendedName>
        <fullName evidence="2">protein-tyrosine-phosphatase</fullName>
        <ecNumber evidence="2">3.1.3.48</ecNumber>
    </recommendedName>
</protein>
<gene>
    <name evidence="7" type="ORF">AC244_25720</name>
</gene>
<evidence type="ECO:0000259" key="6">
    <source>
        <dbReference type="SMART" id="SM00226"/>
    </source>
</evidence>
<dbReference type="PRINTS" id="PR00719">
    <property type="entry name" value="LMWPTPASE"/>
</dbReference>
<keyword evidence="4" id="KW-0904">Protein phosphatase</keyword>
<dbReference type="GO" id="GO:0004725">
    <property type="term" value="F:protein tyrosine phosphatase activity"/>
    <property type="evidence" value="ECO:0007669"/>
    <property type="project" value="UniProtKB-EC"/>
</dbReference>
<evidence type="ECO:0000256" key="1">
    <source>
        <dbReference type="ARBA" id="ARBA00011063"/>
    </source>
</evidence>
<name>A0A0L8BJB7_ENSAD</name>
<reference evidence="8" key="1">
    <citation type="submission" date="2015-07" db="EMBL/GenBank/DDBJ databases">
        <title>Whole genome sequence of an Ensifer adhaerens strain isolated from a cave pool in the Wind Cave National Park.</title>
        <authorList>
            <person name="Eng W.W.H."/>
            <person name="Gan H.M."/>
            <person name="Barton H.A."/>
            <person name="Savka M.A."/>
        </authorList>
    </citation>
    <scope>NUCLEOTIDE SEQUENCE [LARGE SCALE GENOMIC DNA]</scope>
    <source>
        <strain evidence="8">SD006</strain>
    </source>
</reference>